<dbReference type="Pfam" id="PF13508">
    <property type="entry name" value="Acetyltransf_7"/>
    <property type="match status" value="1"/>
</dbReference>
<dbReference type="RefSeq" id="WP_095845518.1">
    <property type="nucleotide sequence ID" value="NZ_CP014136.1"/>
</dbReference>
<dbReference type="GO" id="GO:0016747">
    <property type="term" value="F:acyltransferase activity, transferring groups other than amino-acyl groups"/>
    <property type="evidence" value="ECO:0007669"/>
    <property type="project" value="InterPro"/>
</dbReference>
<dbReference type="Gene3D" id="3.40.630.30">
    <property type="match status" value="1"/>
</dbReference>
<keyword evidence="5" id="KW-1185">Reference proteome</keyword>
<accession>A0A250AY56</accession>
<evidence type="ECO:0000256" key="2">
    <source>
        <dbReference type="ARBA" id="ARBA00023315"/>
    </source>
</evidence>
<evidence type="ECO:0000313" key="5">
    <source>
        <dbReference type="Proteomes" id="UP000217182"/>
    </source>
</evidence>
<gene>
    <name evidence="4" type="ORF">AWC35_05905</name>
</gene>
<name>A0A250AY56_9GAMM</name>
<organism evidence="4 5">
    <name type="scientific">Gibbsiella quercinecans</name>
    <dbReference type="NCBI Taxonomy" id="929813"/>
    <lineage>
        <taxon>Bacteria</taxon>
        <taxon>Pseudomonadati</taxon>
        <taxon>Pseudomonadota</taxon>
        <taxon>Gammaproteobacteria</taxon>
        <taxon>Enterobacterales</taxon>
        <taxon>Yersiniaceae</taxon>
        <taxon>Gibbsiella</taxon>
    </lineage>
</organism>
<reference evidence="4 5" key="1">
    <citation type="submission" date="2016-01" db="EMBL/GenBank/DDBJ databases">
        <authorList>
            <person name="Oliw E.H."/>
        </authorList>
    </citation>
    <scope>NUCLEOTIDE SEQUENCE [LARGE SCALE GENOMIC DNA]</scope>
    <source>
        <strain evidence="4 5">FRB97</strain>
    </source>
</reference>
<dbReference type="InterPro" id="IPR016181">
    <property type="entry name" value="Acyl_CoA_acyltransferase"/>
</dbReference>
<dbReference type="PANTHER" id="PTHR43800:SF1">
    <property type="entry name" value="PEPTIDYL-LYSINE N-ACETYLTRANSFERASE YJAB"/>
    <property type="match status" value="1"/>
</dbReference>
<protein>
    <submittedName>
        <fullName evidence="4">GCN5 family acetyltransferase</fullName>
    </submittedName>
</protein>
<evidence type="ECO:0000256" key="1">
    <source>
        <dbReference type="ARBA" id="ARBA00022679"/>
    </source>
</evidence>
<dbReference type="EMBL" id="CP014136">
    <property type="protein sequence ID" value="ATA18913.1"/>
    <property type="molecule type" value="Genomic_DNA"/>
</dbReference>
<dbReference type="InterPro" id="IPR000182">
    <property type="entry name" value="GNAT_dom"/>
</dbReference>
<dbReference type="OrthoDB" id="9789605at2"/>
<dbReference type="KEGG" id="gqu:AWC35_05905"/>
<dbReference type="Proteomes" id="UP000217182">
    <property type="component" value="Chromosome"/>
</dbReference>
<keyword evidence="1 4" id="KW-0808">Transferase</keyword>
<dbReference type="PANTHER" id="PTHR43800">
    <property type="entry name" value="PEPTIDYL-LYSINE N-ACETYLTRANSFERASE YJAB"/>
    <property type="match status" value="1"/>
</dbReference>
<dbReference type="PROSITE" id="PS51186">
    <property type="entry name" value="GNAT"/>
    <property type="match status" value="1"/>
</dbReference>
<dbReference type="CDD" id="cd04301">
    <property type="entry name" value="NAT_SF"/>
    <property type="match status" value="1"/>
</dbReference>
<dbReference type="AlphaFoldDB" id="A0A250AY56"/>
<sequence length="152" mass="16697">MTGIFTAQESEFDALADLWEASVSVTHDFLQAADIAWLRPRIRHDYLCALELRVCKNAANAMLGFIGVSGCKVEMLFVAPQARGQGVGKQLLQYAIAQWGISELDVNEQNPQAIGFYQRQGFVVVGRSPLDGLGKPFPLLHMRLAHAPTVVT</sequence>
<evidence type="ECO:0000259" key="3">
    <source>
        <dbReference type="PROSITE" id="PS51186"/>
    </source>
</evidence>
<dbReference type="SUPFAM" id="SSF55729">
    <property type="entry name" value="Acyl-CoA N-acyltransferases (Nat)"/>
    <property type="match status" value="1"/>
</dbReference>
<keyword evidence="2" id="KW-0012">Acyltransferase</keyword>
<evidence type="ECO:0000313" key="4">
    <source>
        <dbReference type="EMBL" id="ATA18913.1"/>
    </source>
</evidence>
<feature type="domain" description="N-acetyltransferase" evidence="3">
    <location>
        <begin position="16"/>
        <end position="144"/>
    </location>
</feature>
<proteinExistence type="predicted"/>